<protein>
    <submittedName>
        <fullName evidence="1">Uncharacterized protein</fullName>
    </submittedName>
</protein>
<comment type="caution">
    <text evidence="1">The sequence shown here is derived from an EMBL/GenBank/DDBJ whole genome shotgun (WGS) entry which is preliminary data.</text>
</comment>
<organism evidence="1 2">
    <name type="scientific">Burkholderia ubonensis</name>
    <dbReference type="NCBI Taxonomy" id="101571"/>
    <lineage>
        <taxon>Bacteria</taxon>
        <taxon>Pseudomonadati</taxon>
        <taxon>Pseudomonadota</taxon>
        <taxon>Betaproteobacteria</taxon>
        <taxon>Burkholderiales</taxon>
        <taxon>Burkholderiaceae</taxon>
        <taxon>Burkholderia</taxon>
        <taxon>Burkholderia cepacia complex</taxon>
    </lineage>
</organism>
<reference evidence="1 2" key="1">
    <citation type="submission" date="2018-08" db="EMBL/GenBank/DDBJ databases">
        <title>Comparative analysis of Burkholderia isolates from Puerto Rico.</title>
        <authorList>
            <person name="Hall C."/>
            <person name="Sahl J."/>
            <person name="Wagner D."/>
        </authorList>
    </citation>
    <scope>NUCLEOTIDE SEQUENCE [LARGE SCALE GENOMIC DNA]</scope>
    <source>
        <strain evidence="1 2">Bp8964</strain>
    </source>
</reference>
<gene>
    <name evidence="1" type="ORF">DF015_32085</name>
</gene>
<evidence type="ECO:0000313" key="2">
    <source>
        <dbReference type="Proteomes" id="UP000273734"/>
    </source>
</evidence>
<dbReference type="AlphaFoldDB" id="A0AB74CXI0"/>
<dbReference type="RefSeq" id="WP_059999269.1">
    <property type="nucleotide sequence ID" value="NZ_LPDR01000010.1"/>
</dbReference>
<sequence>MPRLVNISAPHAVQVWGFHGRIDDTHVAAALKVIAAKLRGEGHTIHIMSGTHGCCKGMIGAVGRPEPEFAEEDRDLPAPKTGDNKPIAVVVHEFNTAALPAQDPRAEATRRLNVKMQEIDGAAPGAGTYLLAYCCSAGEE</sequence>
<evidence type="ECO:0000313" key="1">
    <source>
        <dbReference type="EMBL" id="RQP69288.1"/>
    </source>
</evidence>
<accession>A0AB74CXI0</accession>
<dbReference type="Proteomes" id="UP000273734">
    <property type="component" value="Unassembled WGS sequence"/>
</dbReference>
<name>A0AB74CXI0_9BURK</name>
<dbReference type="EMBL" id="QTNY01000033">
    <property type="protein sequence ID" value="RQP69288.1"/>
    <property type="molecule type" value="Genomic_DNA"/>
</dbReference>
<proteinExistence type="predicted"/>